<dbReference type="KEGG" id="ccap:AES38_14900"/>
<accession>A0AAE6XT31</accession>
<gene>
    <name evidence="1" type="ORF">GW570_15080</name>
</gene>
<evidence type="ECO:0000313" key="2">
    <source>
        <dbReference type="Proteomes" id="UP000503164"/>
    </source>
</evidence>
<evidence type="ECO:0000313" key="1">
    <source>
        <dbReference type="EMBL" id="QIS46503.1"/>
    </source>
</evidence>
<protein>
    <submittedName>
        <fullName evidence="1">Uncharacterized protein</fullName>
    </submittedName>
</protein>
<proteinExistence type="predicted"/>
<organism evidence="1 2">
    <name type="scientific">Clavibacter capsici</name>
    <dbReference type="NCBI Taxonomy" id="1874630"/>
    <lineage>
        <taxon>Bacteria</taxon>
        <taxon>Bacillati</taxon>
        <taxon>Actinomycetota</taxon>
        <taxon>Actinomycetes</taxon>
        <taxon>Micrococcales</taxon>
        <taxon>Microbacteriaceae</taxon>
        <taxon>Clavibacter</taxon>
    </lineage>
</organism>
<keyword evidence="1" id="KW-0614">Plasmid</keyword>
<keyword evidence="2" id="KW-1185">Reference proteome</keyword>
<sequence>MRTTMHVGDQSYTLARGQDTVAVTDATIGAARAGAGLVAVTVTVYGNRAVEILITSAVPVSFETGRAASNDRDDGDLDTPFDTHEQHAHVIPETFDDHFAVSFDDWDL</sequence>
<reference evidence="1 2" key="1">
    <citation type="journal article" date="2020" name="Mol. Plant Pathol.">
        <title>Plasmid composition and the chpG gene determine the virulence level of Clavibacter capsici natural isolates in pepper.</title>
        <authorList>
            <person name="Hwang I.S."/>
            <person name="Lee H.M."/>
            <person name="Oh E.J."/>
            <person name="Lee S."/>
            <person name="Heu S."/>
            <person name="Oh C.S."/>
        </authorList>
    </citation>
    <scope>NUCLEOTIDE SEQUENCE [LARGE SCALE GENOMIC DNA]</scope>
    <source>
        <strain evidence="1 2">1101</strain>
    </source>
</reference>
<dbReference type="RefSeq" id="WP_053775903.1">
    <property type="nucleotide sequence ID" value="NZ_CP012575.1"/>
</dbReference>
<name>A0AAE6XT31_9MICO</name>
<dbReference type="EMBL" id="CP048050">
    <property type="protein sequence ID" value="QIS46503.1"/>
    <property type="molecule type" value="Genomic_DNA"/>
</dbReference>
<dbReference type="Proteomes" id="UP000503164">
    <property type="component" value="Plasmid pCM2_1101"/>
</dbReference>
<dbReference type="AlphaFoldDB" id="A0AAE6XT31"/>
<geneLocation type="plasmid" evidence="1 2">
    <name>pCM2_1101</name>
</geneLocation>